<feature type="coiled-coil region" evidence="1">
    <location>
        <begin position="19"/>
        <end position="46"/>
    </location>
</feature>
<proteinExistence type="predicted"/>
<accession>A0ABV6GJ67</accession>
<comment type="caution">
    <text evidence="2">The sequence shown here is derived from an EMBL/GenBank/DDBJ whole genome shotgun (WGS) entry which is preliminary data.</text>
</comment>
<dbReference type="RefSeq" id="WP_378937335.1">
    <property type="nucleotide sequence ID" value="NZ_JBHLVO010000024.1"/>
</dbReference>
<sequence>MAQSVSDLHDVISDYLDIDEAVLRNGEELEKDLAEYKEKVGVLNNVIGGTCVTNHVCPIKMACLGCQAKIPQPEKKHELLEVIELSKDMEKRYSAMNLTVEVKKAKAMRKHARNELKEIDLIEKYREEQKYEPDIQFEK</sequence>
<evidence type="ECO:0000313" key="3">
    <source>
        <dbReference type="Proteomes" id="UP001589854"/>
    </source>
</evidence>
<keyword evidence="1" id="KW-0175">Coiled coil</keyword>
<gene>
    <name evidence="2" type="ORF">ACFFIX_20330</name>
</gene>
<dbReference type="Proteomes" id="UP001589854">
    <property type="component" value="Unassembled WGS sequence"/>
</dbReference>
<keyword evidence="3" id="KW-1185">Reference proteome</keyword>
<name>A0ABV6GJ67_9BACI</name>
<dbReference type="EMBL" id="JBHLVO010000024">
    <property type="protein sequence ID" value="MFC0273737.1"/>
    <property type="molecule type" value="Genomic_DNA"/>
</dbReference>
<evidence type="ECO:0000313" key="2">
    <source>
        <dbReference type="EMBL" id="MFC0273737.1"/>
    </source>
</evidence>
<protein>
    <submittedName>
        <fullName evidence="2">Uncharacterized protein</fullName>
    </submittedName>
</protein>
<organism evidence="2 3">
    <name type="scientific">Metabacillus herbersteinensis</name>
    <dbReference type="NCBI Taxonomy" id="283816"/>
    <lineage>
        <taxon>Bacteria</taxon>
        <taxon>Bacillati</taxon>
        <taxon>Bacillota</taxon>
        <taxon>Bacilli</taxon>
        <taxon>Bacillales</taxon>
        <taxon>Bacillaceae</taxon>
        <taxon>Metabacillus</taxon>
    </lineage>
</organism>
<evidence type="ECO:0000256" key="1">
    <source>
        <dbReference type="SAM" id="Coils"/>
    </source>
</evidence>
<reference evidence="2 3" key="1">
    <citation type="submission" date="2024-09" db="EMBL/GenBank/DDBJ databases">
        <authorList>
            <person name="Sun Q."/>
            <person name="Mori K."/>
        </authorList>
    </citation>
    <scope>NUCLEOTIDE SEQUENCE [LARGE SCALE GENOMIC DNA]</scope>
    <source>
        <strain evidence="2 3">CCM 7228</strain>
    </source>
</reference>